<reference evidence="2" key="1">
    <citation type="submission" date="2025-08" db="UniProtKB">
        <authorList>
            <consortium name="Ensembl"/>
        </authorList>
    </citation>
    <scope>IDENTIFICATION</scope>
</reference>
<accession>A0A663ESE4</accession>
<proteinExistence type="predicted"/>
<dbReference type="Ensembl" id="ENSACCT00020015447.1">
    <property type="protein sequence ID" value="ENSACCP00020014804.1"/>
    <property type="gene ID" value="ENSACCG00020010173.1"/>
</dbReference>
<dbReference type="AlphaFoldDB" id="A0A663ESE4"/>
<reference evidence="2" key="2">
    <citation type="submission" date="2025-09" db="UniProtKB">
        <authorList>
            <consortium name="Ensembl"/>
        </authorList>
    </citation>
    <scope>IDENTIFICATION</scope>
</reference>
<evidence type="ECO:0000313" key="3">
    <source>
        <dbReference type="Proteomes" id="UP000472275"/>
    </source>
</evidence>
<protein>
    <submittedName>
        <fullName evidence="2">Uncharacterized protein</fullName>
    </submittedName>
</protein>
<name>A0A663ESE4_AQUCH</name>
<keyword evidence="3" id="KW-1185">Reference proteome</keyword>
<evidence type="ECO:0000256" key="1">
    <source>
        <dbReference type="SAM" id="MobiDB-lite"/>
    </source>
</evidence>
<dbReference type="Proteomes" id="UP000472275">
    <property type="component" value="Chromosome 20"/>
</dbReference>
<evidence type="ECO:0000313" key="2">
    <source>
        <dbReference type="Ensembl" id="ENSACCP00020014804.1"/>
    </source>
</evidence>
<sequence>WQGEAGAPEHPRGRVLVPTGVCSSPPPACLLCRRAEADPALCGDKLEKRGLCAHVFCLVSYLFQRGDREAGLMGFLPEDIRRTIARAAQKVSTFAGALAQTRERNPSPSSGLWDRSLAPSSSGTHRRCSDLRSSTAKLGVRRVCWPGHR</sequence>
<organism evidence="2 3">
    <name type="scientific">Aquila chrysaetos chrysaetos</name>
    <dbReference type="NCBI Taxonomy" id="223781"/>
    <lineage>
        <taxon>Eukaryota</taxon>
        <taxon>Metazoa</taxon>
        <taxon>Chordata</taxon>
        <taxon>Craniata</taxon>
        <taxon>Vertebrata</taxon>
        <taxon>Euteleostomi</taxon>
        <taxon>Archelosauria</taxon>
        <taxon>Archosauria</taxon>
        <taxon>Dinosauria</taxon>
        <taxon>Saurischia</taxon>
        <taxon>Theropoda</taxon>
        <taxon>Coelurosauria</taxon>
        <taxon>Aves</taxon>
        <taxon>Neognathae</taxon>
        <taxon>Neoaves</taxon>
        <taxon>Telluraves</taxon>
        <taxon>Accipitrimorphae</taxon>
        <taxon>Accipitriformes</taxon>
        <taxon>Accipitridae</taxon>
        <taxon>Accipitrinae</taxon>
        <taxon>Aquila</taxon>
    </lineage>
</organism>
<dbReference type="GeneTree" id="ENSGT00950000182865"/>
<feature type="region of interest" description="Disordered" evidence="1">
    <location>
        <begin position="98"/>
        <end position="128"/>
    </location>
</feature>